<keyword evidence="1" id="KW-0472">Membrane</keyword>
<proteinExistence type="predicted"/>
<keyword evidence="3" id="KW-1185">Reference proteome</keyword>
<dbReference type="GeneID" id="98144337"/>
<protein>
    <submittedName>
        <fullName evidence="2">Uncharacterized protein</fullName>
    </submittedName>
</protein>
<sequence>MTLVRAVVSLGFWISVKWHLAYILLGLVMVLFLCCRQRSLFVHVGLPAQTFTPAEGHVFVTLAVSFTPDLFLRIFLCGGWELSYVVRMESATKI</sequence>
<gene>
    <name evidence="2" type="ORF">BJX67DRAFT_354967</name>
</gene>
<keyword evidence="1" id="KW-0812">Transmembrane</keyword>
<dbReference type="EMBL" id="JBFXLQ010000024">
    <property type="protein sequence ID" value="KAL2866505.1"/>
    <property type="molecule type" value="Genomic_DNA"/>
</dbReference>
<evidence type="ECO:0000313" key="2">
    <source>
        <dbReference type="EMBL" id="KAL2866505.1"/>
    </source>
</evidence>
<keyword evidence="1" id="KW-1133">Transmembrane helix</keyword>
<comment type="caution">
    <text evidence="2">The sequence shown here is derived from an EMBL/GenBank/DDBJ whole genome shotgun (WGS) entry which is preliminary data.</text>
</comment>
<reference evidence="2 3" key="1">
    <citation type="submission" date="2024-07" db="EMBL/GenBank/DDBJ databases">
        <title>Section-level genome sequencing and comparative genomics of Aspergillus sections Usti and Cavernicolus.</title>
        <authorList>
            <consortium name="Lawrence Berkeley National Laboratory"/>
            <person name="Nybo J.L."/>
            <person name="Vesth T.C."/>
            <person name="Theobald S."/>
            <person name="Frisvad J.C."/>
            <person name="Larsen T.O."/>
            <person name="Kjaerboelling I."/>
            <person name="Rothschild-Mancinelli K."/>
            <person name="Lyhne E.K."/>
            <person name="Kogle M.E."/>
            <person name="Barry K."/>
            <person name="Clum A."/>
            <person name="Na H."/>
            <person name="Ledsgaard L."/>
            <person name="Lin J."/>
            <person name="Lipzen A."/>
            <person name="Kuo A."/>
            <person name="Riley R."/>
            <person name="Mondo S."/>
            <person name="Labutti K."/>
            <person name="Haridas S."/>
            <person name="Pangalinan J."/>
            <person name="Salamov A.A."/>
            <person name="Simmons B.A."/>
            <person name="Magnuson J.K."/>
            <person name="Chen J."/>
            <person name="Drula E."/>
            <person name="Henrissat B."/>
            <person name="Wiebenga A."/>
            <person name="Lubbers R.J."/>
            <person name="Gomes A.C."/>
            <person name="Macurrencykelacurrency M.R."/>
            <person name="Stajich J."/>
            <person name="Grigoriev I.V."/>
            <person name="Mortensen U.H."/>
            <person name="De Vries R.P."/>
            <person name="Baker S.E."/>
            <person name="Andersen M.R."/>
        </authorList>
    </citation>
    <scope>NUCLEOTIDE SEQUENCE [LARGE SCALE GENOMIC DNA]</scope>
    <source>
        <strain evidence="2 3">CBS 449.75</strain>
    </source>
</reference>
<accession>A0ABR4LPQ7</accession>
<organism evidence="2 3">
    <name type="scientific">Aspergillus lucknowensis</name>
    <dbReference type="NCBI Taxonomy" id="176173"/>
    <lineage>
        <taxon>Eukaryota</taxon>
        <taxon>Fungi</taxon>
        <taxon>Dikarya</taxon>
        <taxon>Ascomycota</taxon>
        <taxon>Pezizomycotina</taxon>
        <taxon>Eurotiomycetes</taxon>
        <taxon>Eurotiomycetidae</taxon>
        <taxon>Eurotiales</taxon>
        <taxon>Aspergillaceae</taxon>
        <taxon>Aspergillus</taxon>
        <taxon>Aspergillus subgen. Nidulantes</taxon>
    </lineage>
</organism>
<evidence type="ECO:0000313" key="3">
    <source>
        <dbReference type="Proteomes" id="UP001610432"/>
    </source>
</evidence>
<name>A0ABR4LPQ7_9EURO</name>
<dbReference type="Proteomes" id="UP001610432">
    <property type="component" value="Unassembled WGS sequence"/>
</dbReference>
<feature type="transmembrane region" description="Helical" evidence="1">
    <location>
        <begin position="12"/>
        <end position="34"/>
    </location>
</feature>
<dbReference type="RefSeq" id="XP_070885484.1">
    <property type="nucleotide sequence ID" value="XM_071029265.1"/>
</dbReference>
<evidence type="ECO:0000256" key="1">
    <source>
        <dbReference type="SAM" id="Phobius"/>
    </source>
</evidence>